<evidence type="ECO:0000256" key="10">
    <source>
        <dbReference type="SAM" id="Phobius"/>
    </source>
</evidence>
<dbReference type="EMBL" id="WHLY01000002">
    <property type="protein sequence ID" value="MPR33445.1"/>
    <property type="molecule type" value="Genomic_DNA"/>
</dbReference>
<dbReference type="Pfam" id="PF13715">
    <property type="entry name" value="CarbopepD_reg_2"/>
    <property type="match status" value="1"/>
</dbReference>
<dbReference type="Proteomes" id="UP000479293">
    <property type="component" value="Unassembled WGS sequence"/>
</dbReference>
<comment type="subcellular location">
    <subcellularLocation>
        <location evidence="1">Cell inner membrane</location>
        <topology evidence="1">Single-pass membrane protein</topology>
        <orientation evidence="1">Periplasmic side</orientation>
    </subcellularLocation>
</comment>
<dbReference type="GO" id="GO:0098797">
    <property type="term" value="C:plasma membrane protein complex"/>
    <property type="evidence" value="ECO:0007669"/>
    <property type="project" value="TreeGrafter"/>
</dbReference>
<dbReference type="InterPro" id="IPR037682">
    <property type="entry name" value="TonB_C"/>
</dbReference>
<feature type="transmembrane region" description="Helical" evidence="10">
    <location>
        <begin position="95"/>
        <end position="114"/>
    </location>
</feature>
<dbReference type="InterPro" id="IPR006260">
    <property type="entry name" value="TonB/TolA_C"/>
</dbReference>
<evidence type="ECO:0000256" key="4">
    <source>
        <dbReference type="ARBA" id="ARBA00022475"/>
    </source>
</evidence>
<dbReference type="InterPro" id="IPR008969">
    <property type="entry name" value="CarboxyPept-like_regulatory"/>
</dbReference>
<keyword evidence="8 10" id="KW-1133">Transmembrane helix</keyword>
<evidence type="ECO:0000256" key="7">
    <source>
        <dbReference type="ARBA" id="ARBA00022927"/>
    </source>
</evidence>
<evidence type="ECO:0000256" key="5">
    <source>
        <dbReference type="ARBA" id="ARBA00022519"/>
    </source>
</evidence>
<sequence length="626" mass="70333">MEFFIYLGKVSLYWIVLYGCYWILLGRHTFFGWNRAYLLGALLLSLGLPMVQYPEAAPVMPTVAYAAATLPVAVSAPPAFVVYSQSEEVMLSWPVLLWVVYTVGAMLLLVRLGLQFRTLFSFLQKGERIPMDGYMLVLLDDDRTGSFSFMKWIVINRTDYAENLDTILNHELVHVQQRHSWDILLVEVLRVVFWFNPVLILYKKSLQQIHEYLADRETAISRDGYARFLMEYAFHTSVPDLTNQFFTSSFVKNRITMLYKNKNSKWALGKYLAIVPLVGLVLMLTAARERVTDALGNNTRVLPSATSSRAPLPEVPLAETTTVKGTVRSSKTKELLPGANVIVAGTSRGATTDANGAFELKEVPLDSKLAISYVGYETRVVEITKKNQAVNVVLAWQQNPLQDVVVVAYPPITGLKPQPGADNTPSSPAKDGFTIVEQMPEFPGGIQEMYKFLGRNIKYPTDAVRNDVEGKVVIAFTVSEKGRIRDPQVTQRLGDGTDEEALRVVLNMPSWKPAQQNGRPVAMEYVLPIEFKLEKPESKEDKEKRQGNATKYFNYQMPEFKFENAFDSGSPASIRDLGAPEVNIPGMGGTSRMRFSNYSPYSSQKVFSDVTPPTMIIFPASRFKKD</sequence>
<dbReference type="PANTHER" id="PTHR33446:SF2">
    <property type="entry name" value="PROTEIN TONB"/>
    <property type="match status" value="1"/>
</dbReference>
<keyword evidence="9 10" id="KW-0472">Membrane</keyword>
<dbReference type="RefSeq" id="WP_152758696.1">
    <property type="nucleotide sequence ID" value="NZ_WHLY01000002.1"/>
</dbReference>
<dbReference type="GO" id="GO:0031992">
    <property type="term" value="F:energy transducer activity"/>
    <property type="evidence" value="ECO:0007669"/>
    <property type="project" value="TreeGrafter"/>
</dbReference>
<keyword evidence="3" id="KW-0813">Transport</keyword>
<dbReference type="NCBIfam" id="TIGR01352">
    <property type="entry name" value="tonB_Cterm"/>
    <property type="match status" value="1"/>
</dbReference>
<feature type="transmembrane region" description="Helical" evidence="10">
    <location>
        <begin position="6"/>
        <end position="24"/>
    </location>
</feature>
<comment type="caution">
    <text evidence="12">The sequence shown here is derived from an EMBL/GenBank/DDBJ whole genome shotgun (WGS) entry which is preliminary data.</text>
</comment>
<name>A0A7C9F336_9BACT</name>
<dbReference type="InterPro" id="IPR051045">
    <property type="entry name" value="TonB-dependent_transducer"/>
</dbReference>
<evidence type="ECO:0000256" key="8">
    <source>
        <dbReference type="ARBA" id="ARBA00022989"/>
    </source>
</evidence>
<feature type="transmembrane region" description="Helical" evidence="10">
    <location>
        <begin position="65"/>
        <end position="83"/>
    </location>
</feature>
<dbReference type="SUPFAM" id="SSF49464">
    <property type="entry name" value="Carboxypeptidase regulatory domain-like"/>
    <property type="match status" value="1"/>
</dbReference>
<dbReference type="Pfam" id="PF03544">
    <property type="entry name" value="TonB_C"/>
    <property type="match status" value="1"/>
</dbReference>
<evidence type="ECO:0000256" key="2">
    <source>
        <dbReference type="ARBA" id="ARBA00006555"/>
    </source>
</evidence>
<gene>
    <name evidence="12" type="ORF">GBK04_08730</name>
</gene>
<dbReference type="GO" id="GO:0055085">
    <property type="term" value="P:transmembrane transport"/>
    <property type="evidence" value="ECO:0007669"/>
    <property type="project" value="InterPro"/>
</dbReference>
<keyword evidence="5" id="KW-0997">Cell inner membrane</keyword>
<dbReference type="GO" id="GO:0015031">
    <property type="term" value="P:protein transport"/>
    <property type="evidence" value="ECO:0007669"/>
    <property type="project" value="UniProtKB-KW"/>
</dbReference>
<dbReference type="SUPFAM" id="SSF74653">
    <property type="entry name" value="TolA/TonB C-terminal domain"/>
    <property type="match status" value="1"/>
</dbReference>
<evidence type="ECO:0000259" key="11">
    <source>
        <dbReference type="PROSITE" id="PS52015"/>
    </source>
</evidence>
<proteinExistence type="inferred from homology"/>
<dbReference type="InterPro" id="IPR008756">
    <property type="entry name" value="Peptidase_M56"/>
</dbReference>
<dbReference type="Gene3D" id="2.60.40.1120">
    <property type="entry name" value="Carboxypeptidase-like, regulatory domain"/>
    <property type="match status" value="1"/>
</dbReference>
<keyword evidence="13" id="KW-1185">Reference proteome</keyword>
<dbReference type="AlphaFoldDB" id="A0A7C9F336"/>
<reference evidence="12 13" key="1">
    <citation type="submission" date="2019-10" db="EMBL/GenBank/DDBJ databases">
        <title>Draft Genome Sequence of Cytophagaceae sp. SJW1-29.</title>
        <authorList>
            <person name="Choi A."/>
        </authorList>
    </citation>
    <scope>NUCLEOTIDE SEQUENCE [LARGE SCALE GENOMIC DNA]</scope>
    <source>
        <strain evidence="12 13">SJW1-29</strain>
    </source>
</reference>
<dbReference type="PANTHER" id="PTHR33446">
    <property type="entry name" value="PROTEIN TONB-RELATED"/>
    <property type="match status" value="1"/>
</dbReference>
<organism evidence="12 13">
    <name type="scientific">Salmonirosea aquatica</name>
    <dbReference type="NCBI Taxonomy" id="2654236"/>
    <lineage>
        <taxon>Bacteria</taxon>
        <taxon>Pseudomonadati</taxon>
        <taxon>Bacteroidota</taxon>
        <taxon>Cytophagia</taxon>
        <taxon>Cytophagales</taxon>
        <taxon>Spirosomataceae</taxon>
        <taxon>Salmonirosea</taxon>
    </lineage>
</organism>
<evidence type="ECO:0000256" key="3">
    <source>
        <dbReference type="ARBA" id="ARBA00022448"/>
    </source>
</evidence>
<evidence type="ECO:0000313" key="13">
    <source>
        <dbReference type="Proteomes" id="UP000479293"/>
    </source>
</evidence>
<feature type="transmembrane region" description="Helical" evidence="10">
    <location>
        <begin position="36"/>
        <end position="53"/>
    </location>
</feature>
<keyword evidence="6 10" id="KW-0812">Transmembrane</keyword>
<dbReference type="Pfam" id="PF05569">
    <property type="entry name" value="Peptidase_M56"/>
    <property type="match status" value="1"/>
</dbReference>
<protein>
    <submittedName>
        <fullName evidence="12">TonB family protein</fullName>
    </submittedName>
</protein>
<comment type="similarity">
    <text evidence="2">Belongs to the TonB family.</text>
</comment>
<dbReference type="CDD" id="cd07341">
    <property type="entry name" value="M56_BlaR1_MecR1_like"/>
    <property type="match status" value="1"/>
</dbReference>
<evidence type="ECO:0000256" key="6">
    <source>
        <dbReference type="ARBA" id="ARBA00022692"/>
    </source>
</evidence>
<accession>A0A7C9F336</accession>
<evidence type="ECO:0000256" key="9">
    <source>
        <dbReference type="ARBA" id="ARBA00023136"/>
    </source>
</evidence>
<dbReference type="PROSITE" id="PS52015">
    <property type="entry name" value="TONB_CTD"/>
    <property type="match status" value="1"/>
</dbReference>
<keyword evidence="4" id="KW-1003">Cell membrane</keyword>
<feature type="domain" description="TonB C-terminal" evidence="11">
    <location>
        <begin position="444"/>
        <end position="540"/>
    </location>
</feature>
<evidence type="ECO:0000256" key="1">
    <source>
        <dbReference type="ARBA" id="ARBA00004383"/>
    </source>
</evidence>
<evidence type="ECO:0000313" key="12">
    <source>
        <dbReference type="EMBL" id="MPR33445.1"/>
    </source>
</evidence>
<dbReference type="Gene3D" id="3.30.1150.10">
    <property type="match status" value="1"/>
</dbReference>
<keyword evidence="7" id="KW-0653">Protein transport</keyword>